<dbReference type="PANTHER" id="PTHR43135">
    <property type="entry name" value="ALPHA-D-RIBOSE 1-METHYLPHOSPHONATE 5-TRIPHOSPHATE DIPHOSPHATASE"/>
    <property type="match status" value="1"/>
</dbReference>
<organism evidence="3 4">
    <name type="scientific">Sphingomonas colocasiae</name>
    <dbReference type="NCBI Taxonomy" id="1848973"/>
    <lineage>
        <taxon>Bacteria</taxon>
        <taxon>Pseudomonadati</taxon>
        <taxon>Pseudomonadota</taxon>
        <taxon>Alphaproteobacteria</taxon>
        <taxon>Sphingomonadales</taxon>
        <taxon>Sphingomonadaceae</taxon>
        <taxon>Sphingomonas</taxon>
    </lineage>
</organism>
<name>A0ABS7PWF6_9SPHN</name>
<dbReference type="Gene3D" id="3.30.110.90">
    <property type="entry name" value="Amidohydrolase"/>
    <property type="match status" value="1"/>
</dbReference>
<dbReference type="InterPro" id="IPR011059">
    <property type="entry name" value="Metal-dep_hydrolase_composite"/>
</dbReference>
<evidence type="ECO:0000256" key="1">
    <source>
        <dbReference type="SAM" id="SignalP"/>
    </source>
</evidence>
<protein>
    <submittedName>
        <fullName evidence="3">Amidohydrolase family protein</fullName>
    </submittedName>
</protein>
<dbReference type="Gene3D" id="3.40.50.10910">
    <property type="entry name" value="Amidohydrolase"/>
    <property type="match status" value="1"/>
</dbReference>
<feature type="chain" id="PRO_5046072599" evidence="1">
    <location>
        <begin position="23"/>
        <end position="474"/>
    </location>
</feature>
<accession>A0ABS7PWF6</accession>
<reference evidence="3 4" key="1">
    <citation type="submission" date="2021-08" db="EMBL/GenBank/DDBJ databases">
        <authorList>
            <person name="Tuo L."/>
        </authorList>
    </citation>
    <scope>NUCLEOTIDE SEQUENCE [LARGE SCALE GENOMIC DNA]</scope>
    <source>
        <strain evidence="3 4">JCM 31229</strain>
    </source>
</reference>
<sequence>MSVRRAIGLLPVLLPFATPAIATSAPADAPATLAIIGADILPMTSRVRLRDQTIIVRGDRIVRIGPRRSVAVPSGARRVMARGLVVMPGLVDMHVHLPDAVTTSDGALRRSLALMIGYGVTTARVMQAPAVARDARSAVEQGALAGPRLYVAAPIVNDDTAPTVAAGRAAVRSAADGRYDLVKAHQLTHPTVWHALIDEARAVALPVAGHVDNAVGLPAALAAGQEVEHLDGAIQELLPKRGAGLGPFAQVPPAAVVAAASAAGPARIDGLARRVAKARSFQVPTLASFERAFDPAPDALAADTAACLADAEQRRTWPKRRDAMRQAMPADAATTFLRLRRAIAAAYARAGVRIMAGSDTPQPYHLWGEGLLSELKALAAAGLTPLQALRSATVVPRDYFRSLPRRGSALGWAADFGTVEPGARADLLLIEGDPSRDLDALRAIRAVVAGGRLHDRAELDALAGAAHCRAGAAR</sequence>
<evidence type="ECO:0000313" key="3">
    <source>
        <dbReference type="EMBL" id="MBY8825697.1"/>
    </source>
</evidence>
<evidence type="ECO:0000313" key="4">
    <source>
        <dbReference type="Proteomes" id="UP000706039"/>
    </source>
</evidence>
<dbReference type="SUPFAM" id="SSF51338">
    <property type="entry name" value="Composite domain of metallo-dependent hydrolases"/>
    <property type="match status" value="1"/>
</dbReference>
<proteinExistence type="predicted"/>
<dbReference type="InterPro" id="IPR051781">
    <property type="entry name" value="Metallo-dep_Hydrolase"/>
</dbReference>
<keyword evidence="4" id="KW-1185">Reference proteome</keyword>
<dbReference type="InterPro" id="IPR032466">
    <property type="entry name" value="Metal_Hydrolase"/>
</dbReference>
<feature type="domain" description="Amidohydrolase-related" evidence="2">
    <location>
        <begin position="85"/>
        <end position="451"/>
    </location>
</feature>
<dbReference type="EMBL" id="JAINVV010000013">
    <property type="protein sequence ID" value="MBY8825697.1"/>
    <property type="molecule type" value="Genomic_DNA"/>
</dbReference>
<dbReference type="InterPro" id="IPR006680">
    <property type="entry name" value="Amidohydro-rel"/>
</dbReference>
<evidence type="ECO:0000259" key="2">
    <source>
        <dbReference type="Pfam" id="PF01979"/>
    </source>
</evidence>
<dbReference type="SUPFAM" id="SSF51556">
    <property type="entry name" value="Metallo-dependent hydrolases"/>
    <property type="match status" value="1"/>
</dbReference>
<feature type="signal peptide" evidence="1">
    <location>
        <begin position="1"/>
        <end position="22"/>
    </location>
</feature>
<dbReference type="RefSeq" id="WP_222992803.1">
    <property type="nucleotide sequence ID" value="NZ_JAINVV010000013.1"/>
</dbReference>
<dbReference type="Gene3D" id="2.30.40.10">
    <property type="entry name" value="Urease, subunit C, domain 1"/>
    <property type="match status" value="1"/>
</dbReference>
<dbReference type="PANTHER" id="PTHR43135:SF3">
    <property type="entry name" value="ALPHA-D-RIBOSE 1-METHYLPHOSPHONATE 5-TRIPHOSPHATE DIPHOSPHATASE"/>
    <property type="match status" value="1"/>
</dbReference>
<dbReference type="Proteomes" id="UP000706039">
    <property type="component" value="Unassembled WGS sequence"/>
</dbReference>
<gene>
    <name evidence="3" type="ORF">K7G82_25570</name>
</gene>
<keyword evidence="1" id="KW-0732">Signal</keyword>
<comment type="caution">
    <text evidence="3">The sequence shown here is derived from an EMBL/GenBank/DDBJ whole genome shotgun (WGS) entry which is preliminary data.</text>
</comment>
<dbReference type="Pfam" id="PF01979">
    <property type="entry name" value="Amidohydro_1"/>
    <property type="match status" value="1"/>
</dbReference>
<dbReference type="Gene3D" id="1.20.58.520">
    <property type="entry name" value="Amidohydrolase"/>
    <property type="match status" value="1"/>
</dbReference>